<dbReference type="RefSeq" id="WP_153515783.1">
    <property type="nucleotide sequence ID" value="NZ_JAFLNA010000011.1"/>
</dbReference>
<sequence>MNFASARWPVRLANGLVVEIVPIFSVKPVHLPHVATTEGKNQALLTGDSAVLSLP</sequence>
<organism evidence="1 2">
    <name type="scientific">Agrobacterium burrii</name>
    <dbReference type="NCBI Taxonomy" id="2815339"/>
    <lineage>
        <taxon>Bacteria</taxon>
        <taxon>Pseudomonadati</taxon>
        <taxon>Pseudomonadota</taxon>
        <taxon>Alphaproteobacteria</taxon>
        <taxon>Hyphomicrobiales</taxon>
        <taxon>Rhizobiaceae</taxon>
        <taxon>Rhizobium/Agrobacterium group</taxon>
        <taxon>Agrobacterium</taxon>
        <taxon>Agrobacterium tumefaciens complex</taxon>
    </lineage>
</organism>
<dbReference type="Proteomes" id="UP000664699">
    <property type="component" value="Unassembled WGS sequence"/>
</dbReference>
<gene>
    <name evidence="1" type="ORF">JZX89_20425</name>
</gene>
<dbReference type="EMBL" id="JAFLNA010000011">
    <property type="protein sequence ID" value="MBO0133111.1"/>
    <property type="molecule type" value="Genomic_DNA"/>
</dbReference>
<evidence type="ECO:0000313" key="1">
    <source>
        <dbReference type="EMBL" id="MBO0133111.1"/>
    </source>
</evidence>
<accession>A0ABS3EM99</accession>
<evidence type="ECO:0000313" key="2">
    <source>
        <dbReference type="Proteomes" id="UP000664699"/>
    </source>
</evidence>
<proteinExistence type="predicted"/>
<reference evidence="1 2" key="1">
    <citation type="submission" date="2021-03" db="EMBL/GenBank/DDBJ databases">
        <title>Whole genome sequence of Agrobacterium sp. strain Rnr.</title>
        <authorList>
            <person name="Mafakheri H."/>
            <person name="Taghavi S.M."/>
            <person name="Nemanja K."/>
            <person name="Osdaghi E."/>
        </authorList>
    </citation>
    <scope>NUCLEOTIDE SEQUENCE [LARGE SCALE GENOMIC DNA]</scope>
    <source>
        <strain evidence="1 2">Rnr</strain>
    </source>
</reference>
<protein>
    <submittedName>
        <fullName evidence="1">Uncharacterized protein</fullName>
    </submittedName>
</protein>
<keyword evidence="2" id="KW-1185">Reference proteome</keyword>
<comment type="caution">
    <text evidence="1">The sequence shown here is derived from an EMBL/GenBank/DDBJ whole genome shotgun (WGS) entry which is preliminary data.</text>
</comment>
<name>A0ABS3EM99_9HYPH</name>